<dbReference type="EMBL" id="OW152834">
    <property type="protein sequence ID" value="CAH2055555.1"/>
    <property type="molecule type" value="Genomic_DNA"/>
</dbReference>
<feature type="compositionally biased region" description="Basic and acidic residues" evidence="1">
    <location>
        <begin position="61"/>
        <end position="81"/>
    </location>
</feature>
<organism evidence="2 3">
    <name type="scientific">Iphiclides podalirius</name>
    <name type="common">scarce swallowtail</name>
    <dbReference type="NCBI Taxonomy" id="110791"/>
    <lineage>
        <taxon>Eukaryota</taxon>
        <taxon>Metazoa</taxon>
        <taxon>Ecdysozoa</taxon>
        <taxon>Arthropoda</taxon>
        <taxon>Hexapoda</taxon>
        <taxon>Insecta</taxon>
        <taxon>Pterygota</taxon>
        <taxon>Neoptera</taxon>
        <taxon>Endopterygota</taxon>
        <taxon>Lepidoptera</taxon>
        <taxon>Glossata</taxon>
        <taxon>Ditrysia</taxon>
        <taxon>Papilionoidea</taxon>
        <taxon>Papilionidae</taxon>
        <taxon>Papilioninae</taxon>
        <taxon>Iphiclides</taxon>
    </lineage>
</organism>
<reference evidence="2" key="1">
    <citation type="submission" date="2022-03" db="EMBL/GenBank/DDBJ databases">
        <authorList>
            <person name="Martin H S."/>
        </authorList>
    </citation>
    <scope>NUCLEOTIDE SEQUENCE</scope>
</reference>
<evidence type="ECO:0000313" key="2">
    <source>
        <dbReference type="EMBL" id="CAH2055555.1"/>
    </source>
</evidence>
<keyword evidence="3" id="KW-1185">Reference proteome</keyword>
<evidence type="ECO:0000256" key="1">
    <source>
        <dbReference type="SAM" id="MobiDB-lite"/>
    </source>
</evidence>
<feature type="non-terminal residue" evidence="2">
    <location>
        <position position="1"/>
    </location>
</feature>
<feature type="non-terminal residue" evidence="2">
    <location>
        <position position="93"/>
    </location>
</feature>
<dbReference type="Proteomes" id="UP000837857">
    <property type="component" value="Chromosome 22"/>
</dbReference>
<proteinExistence type="predicted"/>
<evidence type="ECO:0008006" key="4">
    <source>
        <dbReference type="Google" id="ProtNLM"/>
    </source>
</evidence>
<gene>
    <name evidence="2" type="ORF">IPOD504_LOCUS8902</name>
</gene>
<feature type="region of interest" description="Disordered" evidence="1">
    <location>
        <begin position="59"/>
        <end position="93"/>
    </location>
</feature>
<name>A0ABN8IDB8_9NEOP</name>
<evidence type="ECO:0000313" key="3">
    <source>
        <dbReference type="Proteomes" id="UP000837857"/>
    </source>
</evidence>
<protein>
    <recommendedName>
        <fullName evidence="4">Integrase catalytic domain-containing protein</fullName>
    </recommendedName>
</protein>
<accession>A0ABN8IDB8</accession>
<sequence>PATNGQIERAIQTFKKVCHGLGNYLGLYSSKTVPTHLNKNPAELLNGKYSTVVLALDADNGPDRSERQLEVVPMDQKRSGDEPPSSMSKALVV</sequence>